<organism evidence="2 3">
    <name type="scientific">Lentzea albidocapillata subsp. violacea</name>
    <dbReference type="NCBI Taxonomy" id="128104"/>
    <lineage>
        <taxon>Bacteria</taxon>
        <taxon>Bacillati</taxon>
        <taxon>Actinomycetota</taxon>
        <taxon>Actinomycetes</taxon>
        <taxon>Pseudonocardiales</taxon>
        <taxon>Pseudonocardiaceae</taxon>
        <taxon>Lentzea</taxon>
    </lineage>
</organism>
<evidence type="ECO:0000313" key="3">
    <source>
        <dbReference type="Proteomes" id="UP000199682"/>
    </source>
</evidence>
<protein>
    <submittedName>
        <fullName evidence="2">Ribosomal protein S12 methylthiotransferase accessory factor</fullName>
    </submittedName>
</protein>
<dbReference type="InterPro" id="IPR003776">
    <property type="entry name" value="YcaO-like_dom"/>
</dbReference>
<evidence type="ECO:0000259" key="1">
    <source>
        <dbReference type="PROSITE" id="PS51664"/>
    </source>
</evidence>
<evidence type="ECO:0000313" key="2">
    <source>
        <dbReference type="EMBL" id="SDN00667.1"/>
    </source>
</evidence>
<reference evidence="3" key="1">
    <citation type="submission" date="2016-10" db="EMBL/GenBank/DDBJ databases">
        <authorList>
            <person name="Varghese N."/>
            <person name="Submissions S."/>
        </authorList>
    </citation>
    <scope>NUCLEOTIDE SEQUENCE [LARGE SCALE GENOMIC DNA]</scope>
    <source>
        <strain evidence="3">DSM 44796</strain>
    </source>
</reference>
<dbReference type="PROSITE" id="PS51664">
    <property type="entry name" value="YCAO"/>
    <property type="match status" value="1"/>
</dbReference>
<feature type="domain" description="YcaO" evidence="1">
    <location>
        <begin position="56"/>
        <end position="361"/>
    </location>
</feature>
<dbReference type="PANTHER" id="PTHR37809">
    <property type="entry name" value="RIBOSOMAL PROTEIN S12 METHYLTHIOTRANSFERASE ACCESSORY FACTOR YCAO"/>
    <property type="match status" value="1"/>
</dbReference>
<proteinExistence type="predicted"/>
<keyword evidence="2" id="KW-0808">Transferase</keyword>
<dbReference type="PANTHER" id="PTHR37809:SF1">
    <property type="entry name" value="RIBOSOMAL PROTEIN S12 METHYLTHIOTRANSFERASE ACCESSORY FACTOR YCAO"/>
    <property type="match status" value="1"/>
</dbReference>
<keyword evidence="2" id="KW-0687">Ribonucleoprotein</keyword>
<keyword evidence="2" id="KW-0689">Ribosomal protein</keyword>
<name>A0A1G9XV39_9PSEU</name>
<dbReference type="AlphaFoldDB" id="A0A1G9XV39"/>
<dbReference type="GO" id="GO:0005840">
    <property type="term" value="C:ribosome"/>
    <property type="evidence" value="ECO:0007669"/>
    <property type="project" value="UniProtKB-KW"/>
</dbReference>
<dbReference type="NCBIfam" id="TIGR00702">
    <property type="entry name" value="YcaO-type kinase domain"/>
    <property type="match status" value="1"/>
</dbReference>
<sequence>MVDRTAAAQSTWDRIQPAIEFVGVTRIADLTWLDQIGIPCAQAIRPASRTLSVAQGKGLTPLAAALSAAMESIEVWHAENLGPPDLVATVGEVRDSLGYPLEGLRLTRRNHLNSGTRLAWTAAFGLLTGSRTLLPTASLRLDSTVETVWQPINFQVTSNGLASGMDVWDATLHGLYEVVERDALAHAEHGVWVSLDSLTGIPAELAERFRAAGVTLAVEALDSPIGVPCFRVRAFSEDFPADFCGTAAHADPHRALTTAMTEAAQARIATITGTREDLGDDLYRNGDPVDPALDGRFAQAGEFRIDPLNLPDEPERAAIELAERVRRWTGHQPLVVHHTRADLGIPVVRVVCPGMRCPDDY</sequence>
<dbReference type="RefSeq" id="WP_176929995.1">
    <property type="nucleotide sequence ID" value="NZ_FNET01000031.1"/>
</dbReference>
<dbReference type="Proteomes" id="UP000199682">
    <property type="component" value="Unassembled WGS sequence"/>
</dbReference>
<dbReference type="Pfam" id="PF02624">
    <property type="entry name" value="YcaO"/>
    <property type="match status" value="1"/>
</dbReference>
<dbReference type="EMBL" id="FNET01000031">
    <property type="protein sequence ID" value="SDN00667.1"/>
    <property type="molecule type" value="Genomic_DNA"/>
</dbReference>
<dbReference type="Gene3D" id="3.30.1330.230">
    <property type="match status" value="2"/>
</dbReference>
<gene>
    <name evidence="2" type="ORF">SAMN04488074_13154</name>
</gene>
<dbReference type="GO" id="GO:0016740">
    <property type="term" value="F:transferase activity"/>
    <property type="evidence" value="ECO:0007669"/>
    <property type="project" value="UniProtKB-KW"/>
</dbReference>
<accession>A0A1G9XV39</accession>